<keyword evidence="2" id="KW-1185">Reference proteome</keyword>
<sequence>MKWTESLLELVGAPITSYDKDKLKEEHKRLYVTLTEEQKGIYGTIMDSVDKNKGGRIVLNVASSGIAVFLLELVRQTHSSLPYQSMMVEDSMNGKIGGKNDGEANVEFPDDMLIPNSNDHIGSIIYESYPDLLQNLYDLDYFQERAILAPLTS</sequence>
<reference evidence="1" key="2">
    <citation type="submission" date="2022-01" db="EMBL/GenBank/DDBJ databases">
        <authorList>
            <person name="Yamashiro T."/>
            <person name="Shiraishi A."/>
            <person name="Satake H."/>
            <person name="Nakayama K."/>
        </authorList>
    </citation>
    <scope>NUCLEOTIDE SEQUENCE</scope>
</reference>
<protein>
    <submittedName>
        <fullName evidence="1">ATP-dependent DNA helicase PIF1-like protein</fullName>
    </submittedName>
</protein>
<evidence type="ECO:0000313" key="1">
    <source>
        <dbReference type="EMBL" id="GJS74352.1"/>
    </source>
</evidence>
<dbReference type="Proteomes" id="UP001151760">
    <property type="component" value="Unassembled WGS sequence"/>
</dbReference>
<gene>
    <name evidence="1" type="ORF">Tco_0707193</name>
</gene>
<reference evidence="1" key="1">
    <citation type="journal article" date="2022" name="Int. J. Mol. Sci.">
        <title>Draft Genome of Tanacetum Coccineum: Genomic Comparison of Closely Related Tanacetum-Family Plants.</title>
        <authorList>
            <person name="Yamashiro T."/>
            <person name="Shiraishi A."/>
            <person name="Nakayama K."/>
            <person name="Satake H."/>
        </authorList>
    </citation>
    <scope>NUCLEOTIDE SEQUENCE</scope>
</reference>
<proteinExistence type="predicted"/>
<name>A0ABQ4YBT8_9ASTR</name>
<organism evidence="1 2">
    <name type="scientific">Tanacetum coccineum</name>
    <dbReference type="NCBI Taxonomy" id="301880"/>
    <lineage>
        <taxon>Eukaryota</taxon>
        <taxon>Viridiplantae</taxon>
        <taxon>Streptophyta</taxon>
        <taxon>Embryophyta</taxon>
        <taxon>Tracheophyta</taxon>
        <taxon>Spermatophyta</taxon>
        <taxon>Magnoliopsida</taxon>
        <taxon>eudicotyledons</taxon>
        <taxon>Gunneridae</taxon>
        <taxon>Pentapetalae</taxon>
        <taxon>asterids</taxon>
        <taxon>campanulids</taxon>
        <taxon>Asterales</taxon>
        <taxon>Asteraceae</taxon>
        <taxon>Asteroideae</taxon>
        <taxon>Anthemideae</taxon>
        <taxon>Anthemidinae</taxon>
        <taxon>Tanacetum</taxon>
    </lineage>
</organism>
<comment type="caution">
    <text evidence="1">The sequence shown here is derived from an EMBL/GenBank/DDBJ whole genome shotgun (WGS) entry which is preliminary data.</text>
</comment>
<evidence type="ECO:0000313" key="2">
    <source>
        <dbReference type="Proteomes" id="UP001151760"/>
    </source>
</evidence>
<dbReference type="EMBL" id="BQNB010010225">
    <property type="protein sequence ID" value="GJS74352.1"/>
    <property type="molecule type" value="Genomic_DNA"/>
</dbReference>
<accession>A0ABQ4YBT8</accession>